<feature type="domain" description="DUS-like FMN-binding" evidence="9">
    <location>
        <begin position="198"/>
        <end position="319"/>
    </location>
</feature>
<evidence type="ECO:0000256" key="5">
    <source>
        <dbReference type="ARBA" id="ARBA00049447"/>
    </source>
</evidence>
<feature type="coiled-coil region" evidence="7">
    <location>
        <begin position="398"/>
        <end position="475"/>
    </location>
</feature>
<dbReference type="EC" id="1.3.1.89" evidence="2"/>
<feature type="region of interest" description="Disordered" evidence="8">
    <location>
        <begin position="31"/>
        <end position="67"/>
    </location>
</feature>
<feature type="coiled-coil region" evidence="7">
    <location>
        <begin position="512"/>
        <end position="560"/>
    </location>
</feature>
<dbReference type="PANTHER" id="PTHR45846:SF1">
    <property type="entry name" value="TRNA-DIHYDROURIDINE(47) SYNTHASE [NAD(P)(+)]-LIKE"/>
    <property type="match status" value="1"/>
</dbReference>
<comment type="similarity">
    <text evidence="1">Belongs to the Dus family. Dus3 subfamily.</text>
</comment>
<feature type="compositionally biased region" description="Basic and acidic residues" evidence="8">
    <location>
        <begin position="31"/>
        <end position="57"/>
    </location>
</feature>
<feature type="coiled-coil region" evidence="7">
    <location>
        <begin position="593"/>
        <end position="747"/>
    </location>
</feature>
<evidence type="ECO:0000256" key="3">
    <source>
        <dbReference type="ARBA" id="ARBA00048266"/>
    </source>
</evidence>
<dbReference type="PANTHER" id="PTHR45846">
    <property type="entry name" value="TRNA-DIHYDROURIDINE(47) SYNTHASE [NAD(P)(+)]-LIKE"/>
    <property type="match status" value="1"/>
</dbReference>
<comment type="catalytic activity">
    <reaction evidence="4">
        <text>a 5,6-dihydrouridine in mRNA + NAD(+) = a uridine in mRNA + NADH + H(+)</text>
        <dbReference type="Rhea" id="RHEA:69851"/>
        <dbReference type="Rhea" id="RHEA-COMP:14658"/>
        <dbReference type="Rhea" id="RHEA-COMP:17789"/>
        <dbReference type="ChEBI" id="CHEBI:15378"/>
        <dbReference type="ChEBI" id="CHEBI:57540"/>
        <dbReference type="ChEBI" id="CHEBI:57945"/>
        <dbReference type="ChEBI" id="CHEBI:65315"/>
        <dbReference type="ChEBI" id="CHEBI:74443"/>
    </reaction>
    <physiologicalReaction direction="right-to-left" evidence="4">
        <dbReference type="Rhea" id="RHEA:69853"/>
    </physiologicalReaction>
</comment>
<proteinExistence type="inferred from homology"/>
<sequence>MSDSGICTIKPEFVLAEYSRELSLECVSDKDKRKLTDDASEMPPEKKQKLSKSEKKKLSGQNKSRGPTFRCEREKELCNTLINLGIEDEIPKCERKNCKFLHDIQEYLKIKAKDIGEICYNYQTFGKCSRDEDIIKLTQREKKKIDWRDKLVLSPLTTVGNLPFRRICKEFGADITCGEMAMCSSLLQGAPQEWALAPKFRNWGASLITIHGRSREQRYTKLADWQYIREVAKAAAPLPVLGNGDVLSYEDYKTARETCPELAGIMIGRGALIKPWIFNEIKEQKLWDIRSCERFEILKKYTNYGLEHWGSDNKGVENTRRFLLEWLSFLYRYVPVGLLEHPPQKINERPPSYRGRDELETLMASASATDWIKISEMLLGPQELETKNQALYDCERHKKTTQALVDACQEEIRILQNEGTLENNKLESRIQQLEESNLNLKISYNEQINSLEKDLANKEDEINNLKRELDDIIKISENQQPINEEKLLNEICELKRNNLVLQEQVDDLVKSCDNKEKQNVFLQETISQLKEEVQNYREILTCKKSELDEANDLIQTLKDDFLCVQSELDLVKSKPLDEKSRGNSLFAEVDDRRVQLQQNMNIMKTKYVEMKRERASLLKQITVVRNENATLLARWEAEVTEAKDDQDMILLSYKNQIRTLSELVESYEKEIKEKFHCDNAVSGEMKFYGAMLAAKNQEIENLRQKLSSKSLSETLFSHDLAQARKAIRKHKLETMKLQNEIGQLNVQIEEMHLTSPTESISQQEKTELKSTVKKDIETEREIKIIDLNDTNKENQIVAEKRVQFTENTAEPNVTDRKKLRKGAKILESKPMFISSIPKCT</sequence>
<dbReference type="CDD" id="cd02801">
    <property type="entry name" value="DUS_like_FMN"/>
    <property type="match status" value="1"/>
</dbReference>
<dbReference type="AlphaFoldDB" id="A0A482W9D1"/>
<name>A0A482W9D1_ASBVE</name>
<accession>A0A482W9D1</accession>
<gene>
    <name evidence="10" type="ORF">BDFB_004127</name>
</gene>
<evidence type="ECO:0000259" key="9">
    <source>
        <dbReference type="Pfam" id="PF01207"/>
    </source>
</evidence>
<dbReference type="GO" id="GO:0102265">
    <property type="term" value="F:tRNA-dihydrouridine47 synthase activity"/>
    <property type="evidence" value="ECO:0007669"/>
    <property type="project" value="UniProtKB-EC"/>
</dbReference>
<dbReference type="InterPro" id="IPR035587">
    <property type="entry name" value="DUS-like_FMN-bd"/>
</dbReference>
<dbReference type="Gene3D" id="3.20.20.70">
    <property type="entry name" value="Aldolase class I"/>
    <property type="match status" value="2"/>
</dbReference>
<dbReference type="Pfam" id="PF01207">
    <property type="entry name" value="Dus"/>
    <property type="match status" value="1"/>
</dbReference>
<evidence type="ECO:0000256" key="7">
    <source>
        <dbReference type="SAM" id="Coils"/>
    </source>
</evidence>
<dbReference type="Proteomes" id="UP000292052">
    <property type="component" value="Unassembled WGS sequence"/>
</dbReference>
<keyword evidence="11" id="KW-1185">Reference proteome</keyword>
<evidence type="ECO:0000313" key="11">
    <source>
        <dbReference type="Proteomes" id="UP000292052"/>
    </source>
</evidence>
<dbReference type="EMBL" id="QDEB01021008">
    <property type="protein sequence ID" value="RZC40998.1"/>
    <property type="molecule type" value="Genomic_DNA"/>
</dbReference>
<evidence type="ECO:0000256" key="8">
    <source>
        <dbReference type="SAM" id="MobiDB-lite"/>
    </source>
</evidence>
<comment type="catalytic activity">
    <reaction evidence="6">
        <text>5,6-dihydrouridine(47) in tRNA + NADP(+) = uridine(47) in tRNA + NADPH + H(+)</text>
        <dbReference type="Rhea" id="RHEA:53360"/>
        <dbReference type="Rhea" id="RHEA-COMP:13539"/>
        <dbReference type="Rhea" id="RHEA-COMP:13540"/>
        <dbReference type="ChEBI" id="CHEBI:15378"/>
        <dbReference type="ChEBI" id="CHEBI:57783"/>
        <dbReference type="ChEBI" id="CHEBI:58349"/>
        <dbReference type="ChEBI" id="CHEBI:65315"/>
        <dbReference type="ChEBI" id="CHEBI:74443"/>
        <dbReference type="EC" id="1.3.1.89"/>
    </reaction>
    <physiologicalReaction direction="right-to-left" evidence="6">
        <dbReference type="Rhea" id="RHEA:53362"/>
    </physiologicalReaction>
</comment>
<evidence type="ECO:0000256" key="6">
    <source>
        <dbReference type="ARBA" id="ARBA00049513"/>
    </source>
</evidence>
<evidence type="ECO:0000256" key="2">
    <source>
        <dbReference type="ARBA" id="ARBA00012376"/>
    </source>
</evidence>
<evidence type="ECO:0000256" key="1">
    <source>
        <dbReference type="ARBA" id="ARBA00005451"/>
    </source>
</evidence>
<dbReference type="OrthoDB" id="259935at2759"/>
<evidence type="ECO:0000256" key="4">
    <source>
        <dbReference type="ARBA" id="ARBA00048342"/>
    </source>
</evidence>
<reference evidence="10 11" key="1">
    <citation type="submission" date="2017-03" db="EMBL/GenBank/DDBJ databases">
        <title>Genome of the blue death feigning beetle - Asbolus verrucosus.</title>
        <authorList>
            <person name="Rider S.D."/>
        </authorList>
    </citation>
    <scope>NUCLEOTIDE SEQUENCE [LARGE SCALE GENOMIC DNA]</scope>
    <source>
        <strain evidence="10">Butters</strain>
        <tissue evidence="10">Head and leg muscle</tissue>
    </source>
</reference>
<comment type="caution">
    <text evidence="10">The sequence shown here is derived from an EMBL/GenBank/DDBJ whole genome shotgun (WGS) entry which is preliminary data.</text>
</comment>
<keyword evidence="7" id="KW-0175">Coiled coil</keyword>
<comment type="catalytic activity">
    <reaction evidence="3">
        <text>5,6-dihydrouridine(47) in tRNA + NAD(+) = uridine(47) in tRNA + NADH + H(+)</text>
        <dbReference type="Rhea" id="RHEA:53364"/>
        <dbReference type="Rhea" id="RHEA-COMP:13539"/>
        <dbReference type="Rhea" id="RHEA-COMP:13540"/>
        <dbReference type="ChEBI" id="CHEBI:15378"/>
        <dbReference type="ChEBI" id="CHEBI:57540"/>
        <dbReference type="ChEBI" id="CHEBI:57945"/>
        <dbReference type="ChEBI" id="CHEBI:65315"/>
        <dbReference type="ChEBI" id="CHEBI:74443"/>
        <dbReference type="EC" id="1.3.1.89"/>
    </reaction>
    <physiologicalReaction direction="right-to-left" evidence="3">
        <dbReference type="Rhea" id="RHEA:53366"/>
    </physiologicalReaction>
</comment>
<dbReference type="InterPro" id="IPR013785">
    <property type="entry name" value="Aldolase_TIM"/>
</dbReference>
<dbReference type="SUPFAM" id="SSF51395">
    <property type="entry name" value="FMN-linked oxidoreductases"/>
    <property type="match status" value="1"/>
</dbReference>
<dbReference type="STRING" id="1661398.A0A482W9D1"/>
<dbReference type="GO" id="GO:0003723">
    <property type="term" value="F:RNA binding"/>
    <property type="evidence" value="ECO:0007669"/>
    <property type="project" value="TreeGrafter"/>
</dbReference>
<evidence type="ECO:0000313" key="10">
    <source>
        <dbReference type="EMBL" id="RZC40998.1"/>
    </source>
</evidence>
<comment type="catalytic activity">
    <reaction evidence="5">
        <text>a 5,6-dihydrouridine in mRNA + NADP(+) = a uridine in mRNA + NADPH + H(+)</text>
        <dbReference type="Rhea" id="RHEA:69855"/>
        <dbReference type="Rhea" id="RHEA-COMP:14658"/>
        <dbReference type="Rhea" id="RHEA-COMP:17789"/>
        <dbReference type="ChEBI" id="CHEBI:15378"/>
        <dbReference type="ChEBI" id="CHEBI:57783"/>
        <dbReference type="ChEBI" id="CHEBI:58349"/>
        <dbReference type="ChEBI" id="CHEBI:65315"/>
        <dbReference type="ChEBI" id="CHEBI:74443"/>
    </reaction>
    <physiologicalReaction direction="right-to-left" evidence="5">
        <dbReference type="Rhea" id="RHEA:69857"/>
    </physiologicalReaction>
</comment>
<organism evidence="10 11">
    <name type="scientific">Asbolus verrucosus</name>
    <name type="common">Desert ironclad beetle</name>
    <dbReference type="NCBI Taxonomy" id="1661398"/>
    <lineage>
        <taxon>Eukaryota</taxon>
        <taxon>Metazoa</taxon>
        <taxon>Ecdysozoa</taxon>
        <taxon>Arthropoda</taxon>
        <taxon>Hexapoda</taxon>
        <taxon>Insecta</taxon>
        <taxon>Pterygota</taxon>
        <taxon>Neoptera</taxon>
        <taxon>Endopterygota</taxon>
        <taxon>Coleoptera</taxon>
        <taxon>Polyphaga</taxon>
        <taxon>Cucujiformia</taxon>
        <taxon>Tenebrionidae</taxon>
        <taxon>Pimeliinae</taxon>
        <taxon>Asbolus</taxon>
    </lineage>
</organism>
<protein>
    <recommendedName>
        <fullName evidence="2">tRNA-dihydrouridine(47) synthase [NAD(P)(+)]</fullName>
        <ecNumber evidence="2">1.3.1.89</ecNumber>
    </recommendedName>
</protein>